<gene>
    <name evidence="2" type="ORF">MRATA1EN1_LOCUS15978</name>
</gene>
<dbReference type="EMBL" id="OX459962">
    <property type="protein sequence ID" value="CAI9167016.1"/>
    <property type="molecule type" value="Genomic_DNA"/>
</dbReference>
<keyword evidence="3" id="KW-1185">Reference proteome</keyword>
<name>A0ABN8Z252_RANTA</name>
<accession>A0ABN8Z252</accession>
<evidence type="ECO:0000256" key="1">
    <source>
        <dbReference type="SAM" id="MobiDB-lite"/>
    </source>
</evidence>
<dbReference type="Proteomes" id="UP001176941">
    <property type="component" value="Chromosome 26"/>
</dbReference>
<evidence type="ECO:0000313" key="3">
    <source>
        <dbReference type="Proteomes" id="UP001176941"/>
    </source>
</evidence>
<proteinExistence type="predicted"/>
<protein>
    <submittedName>
        <fullName evidence="2">Uncharacterized protein</fullName>
    </submittedName>
</protein>
<evidence type="ECO:0000313" key="2">
    <source>
        <dbReference type="EMBL" id="CAI9167016.1"/>
    </source>
</evidence>
<reference evidence="2" key="1">
    <citation type="submission" date="2023-04" db="EMBL/GenBank/DDBJ databases">
        <authorList>
            <consortium name="ELIXIR-Norway"/>
        </authorList>
    </citation>
    <scope>NUCLEOTIDE SEQUENCE [LARGE SCALE GENOMIC DNA]</scope>
</reference>
<feature type="compositionally biased region" description="Low complexity" evidence="1">
    <location>
        <begin position="45"/>
        <end position="74"/>
    </location>
</feature>
<organism evidence="2 3">
    <name type="scientific">Rangifer tarandus platyrhynchus</name>
    <name type="common">Svalbard reindeer</name>
    <dbReference type="NCBI Taxonomy" id="3082113"/>
    <lineage>
        <taxon>Eukaryota</taxon>
        <taxon>Metazoa</taxon>
        <taxon>Chordata</taxon>
        <taxon>Craniata</taxon>
        <taxon>Vertebrata</taxon>
        <taxon>Euteleostomi</taxon>
        <taxon>Mammalia</taxon>
        <taxon>Eutheria</taxon>
        <taxon>Laurasiatheria</taxon>
        <taxon>Artiodactyla</taxon>
        <taxon>Ruminantia</taxon>
        <taxon>Pecora</taxon>
        <taxon>Cervidae</taxon>
        <taxon>Odocoileinae</taxon>
        <taxon>Rangifer</taxon>
    </lineage>
</organism>
<feature type="region of interest" description="Disordered" evidence="1">
    <location>
        <begin position="37"/>
        <end position="74"/>
    </location>
</feature>
<sequence length="151" mass="16644">MSSLEHLFMPFRHPLCISHSTSAPFCLRGPKSPLALFPNIPIQRHPPTSQLSHPSHTSSPHHAFQRPSPSSSLSADLPATHIPALLHPTPLPHPRSETFPFIPPWPLFLHHLNSSRAALPPFPPPLVPQSSSFYPSVQAEKAESIPGFCEF</sequence>